<reference evidence="2" key="1">
    <citation type="submission" date="2024-07" db="EMBL/GenBank/DDBJ databases">
        <title>Complete genome sequence of Prevotella sp. YM-2024 GTC17260.</title>
        <authorList>
            <person name="Hayashi M."/>
            <person name="Muto Y."/>
            <person name="Tanaka K."/>
            <person name="Niwa H."/>
        </authorList>
    </citation>
    <scope>NUCLEOTIDE SEQUENCE</scope>
    <source>
        <strain evidence="2">GTC17260</strain>
    </source>
</reference>
<feature type="chain" id="PRO_5044235275" evidence="1">
    <location>
        <begin position="22"/>
        <end position="157"/>
    </location>
</feature>
<sequence length="157" mass="18404">MKRFVTLCLLGMLCIFGNAQTSGTTHIPLLETDLEKENFLIRLVKNKQKFIGRPASVIYAYMKGSGFPINWMSTLSESAWNQPDGREKMTGVVIFDKTEKDAQMEKEIFSVHINLGLWEDDNDFWQDVPEKNWMEYIREKTKDYTIQNIDYVKFRGF</sequence>
<keyword evidence="1" id="KW-0732">Signal</keyword>
<gene>
    <name evidence="2" type="ORF">GTC17260_02510</name>
</gene>
<protein>
    <submittedName>
        <fullName evidence="2">Uncharacterized protein</fullName>
    </submittedName>
</protein>
<organism evidence="2">
    <name type="scientific">Prevotella sp. GTC17260</name>
    <dbReference type="NCBI Taxonomy" id="3236796"/>
    <lineage>
        <taxon>Bacteria</taxon>
        <taxon>Pseudomonadati</taxon>
        <taxon>Bacteroidota</taxon>
        <taxon>Bacteroidia</taxon>
        <taxon>Bacteroidales</taxon>
        <taxon>Prevotellaceae</taxon>
        <taxon>Prevotella</taxon>
    </lineage>
</organism>
<evidence type="ECO:0000313" key="2">
    <source>
        <dbReference type="EMBL" id="BFO77616.1"/>
    </source>
</evidence>
<name>A0AB33JC54_9BACT</name>
<evidence type="ECO:0000256" key="1">
    <source>
        <dbReference type="SAM" id="SignalP"/>
    </source>
</evidence>
<proteinExistence type="predicted"/>
<accession>A0AB33JC54</accession>
<feature type="signal peptide" evidence="1">
    <location>
        <begin position="1"/>
        <end position="21"/>
    </location>
</feature>
<dbReference type="EMBL" id="AP035788">
    <property type="protein sequence ID" value="BFO77616.1"/>
    <property type="molecule type" value="Genomic_DNA"/>
</dbReference>
<dbReference type="AlphaFoldDB" id="A0AB33JC54"/>